<gene>
    <name evidence="1" type="ORF">HF324_18500</name>
</gene>
<dbReference type="RefSeq" id="WP_168861338.1">
    <property type="nucleotide sequence ID" value="NZ_CP051204.2"/>
</dbReference>
<proteinExistence type="predicted"/>
<reference evidence="1 2" key="2">
    <citation type="submission" date="2020-09" db="EMBL/GenBank/DDBJ databases">
        <authorList>
            <person name="Kittiwongwattana C."/>
        </authorList>
    </citation>
    <scope>NUCLEOTIDE SEQUENCE [LARGE SCALE GENOMIC DNA]</scope>
    <source>
        <strain evidence="1 2">1303</strain>
    </source>
</reference>
<sequence length="69" mass="7779">MSLKGINAKESHGEINLGINVDQFISQLKELPSETGWVNIILVPLSTPHPNGYTHFIRKQKPKKDERKG</sequence>
<dbReference type="Proteomes" id="UP000503144">
    <property type="component" value="Chromosome"/>
</dbReference>
<keyword evidence="2" id="KW-1185">Reference proteome</keyword>
<organism evidence="1 2">
    <name type="scientific">Chitinophaga oryzae</name>
    <dbReference type="NCBI Taxonomy" id="2725414"/>
    <lineage>
        <taxon>Bacteria</taxon>
        <taxon>Pseudomonadati</taxon>
        <taxon>Bacteroidota</taxon>
        <taxon>Chitinophagia</taxon>
        <taxon>Chitinophagales</taxon>
        <taxon>Chitinophagaceae</taxon>
        <taxon>Chitinophaga</taxon>
    </lineage>
</organism>
<protein>
    <submittedName>
        <fullName evidence="1">Uncharacterized protein</fullName>
    </submittedName>
</protein>
<dbReference type="EMBL" id="CP051204">
    <property type="protein sequence ID" value="QJB39740.1"/>
    <property type="molecule type" value="Genomic_DNA"/>
</dbReference>
<evidence type="ECO:0000313" key="1">
    <source>
        <dbReference type="EMBL" id="QJB39740.1"/>
    </source>
</evidence>
<accession>A0ABX6LI02</accession>
<name>A0ABX6LI02_9BACT</name>
<evidence type="ECO:0000313" key="2">
    <source>
        <dbReference type="Proteomes" id="UP000503144"/>
    </source>
</evidence>
<reference evidence="2" key="1">
    <citation type="submission" date="2020-04" db="EMBL/GenBank/DDBJ databases">
        <authorList>
            <person name="Kittiwongwattana C."/>
        </authorList>
    </citation>
    <scope>NUCLEOTIDE SEQUENCE [LARGE SCALE GENOMIC DNA]</scope>
    <source>
        <strain evidence="2">1303</strain>
    </source>
</reference>